<sequence length="95" mass="10282">MTEPDGRSAEGRGGLNRAHTTQHPARPAWIKAWAVLAALACVWVAAMLLTPEHCNILSRCDWYSDIGIGIIGAPIILVALLLALILSAVAWWRKA</sequence>
<feature type="transmembrane region" description="Helical" evidence="2">
    <location>
        <begin position="66"/>
        <end position="92"/>
    </location>
</feature>
<evidence type="ECO:0000313" key="3">
    <source>
        <dbReference type="EMBL" id="MBR0663118.1"/>
    </source>
</evidence>
<evidence type="ECO:0000313" key="4">
    <source>
        <dbReference type="Proteomes" id="UP001196870"/>
    </source>
</evidence>
<dbReference type="EMBL" id="JAAGBB010000002">
    <property type="protein sequence ID" value="MBR0663118.1"/>
    <property type="molecule type" value="Genomic_DNA"/>
</dbReference>
<evidence type="ECO:0000256" key="1">
    <source>
        <dbReference type="SAM" id="MobiDB-lite"/>
    </source>
</evidence>
<keyword evidence="2" id="KW-1133">Transmembrane helix</keyword>
<gene>
    <name evidence="3" type="ORF">GXW71_02000</name>
</gene>
<protein>
    <submittedName>
        <fullName evidence="3">Uncharacterized protein</fullName>
    </submittedName>
</protein>
<dbReference type="Proteomes" id="UP001196870">
    <property type="component" value="Unassembled WGS sequence"/>
</dbReference>
<keyword evidence="2" id="KW-0472">Membrane</keyword>
<name>A0ABS5ES45_9PROT</name>
<feature type="compositionally biased region" description="Basic and acidic residues" evidence="1">
    <location>
        <begin position="1"/>
        <end position="10"/>
    </location>
</feature>
<keyword evidence="2" id="KW-0812">Transmembrane</keyword>
<evidence type="ECO:0000256" key="2">
    <source>
        <dbReference type="SAM" id="Phobius"/>
    </source>
</evidence>
<organism evidence="3 4">
    <name type="scientific">Plastoroseomonas hellenica</name>
    <dbReference type="NCBI Taxonomy" id="2687306"/>
    <lineage>
        <taxon>Bacteria</taxon>
        <taxon>Pseudomonadati</taxon>
        <taxon>Pseudomonadota</taxon>
        <taxon>Alphaproteobacteria</taxon>
        <taxon>Acetobacterales</taxon>
        <taxon>Acetobacteraceae</taxon>
        <taxon>Plastoroseomonas</taxon>
    </lineage>
</organism>
<dbReference type="RefSeq" id="WP_211850714.1">
    <property type="nucleotide sequence ID" value="NZ_JAAGBB010000002.1"/>
</dbReference>
<feature type="transmembrane region" description="Helical" evidence="2">
    <location>
        <begin position="28"/>
        <end position="46"/>
    </location>
</feature>
<keyword evidence="4" id="KW-1185">Reference proteome</keyword>
<accession>A0ABS5ES45</accession>
<proteinExistence type="predicted"/>
<comment type="caution">
    <text evidence="3">The sequence shown here is derived from an EMBL/GenBank/DDBJ whole genome shotgun (WGS) entry which is preliminary data.</text>
</comment>
<reference evidence="4" key="1">
    <citation type="journal article" date="2021" name="Syst. Appl. Microbiol.">
        <title>Roseomonas hellenica sp. nov., isolated from roots of wild-growing Alkanna tinctoria.</title>
        <authorList>
            <person name="Rat A."/>
            <person name="Naranjo H.D."/>
            <person name="Lebbe L."/>
            <person name="Cnockaert M."/>
            <person name="Krigas N."/>
            <person name="Grigoriadou K."/>
            <person name="Maloupa E."/>
            <person name="Willems A."/>
        </authorList>
    </citation>
    <scope>NUCLEOTIDE SEQUENCE [LARGE SCALE GENOMIC DNA]</scope>
    <source>
        <strain evidence="4">LMG 31523</strain>
    </source>
</reference>
<feature type="region of interest" description="Disordered" evidence="1">
    <location>
        <begin position="1"/>
        <end position="24"/>
    </location>
</feature>